<comment type="subunit">
    <text evidence="14">Homodimer.</text>
</comment>
<feature type="binding site" description="axial binding residue" evidence="14">
    <location>
        <position position="13"/>
    </location>
    <ligand>
        <name>heme</name>
        <dbReference type="ChEBI" id="CHEBI:30413"/>
    </ligand>
    <ligandPart>
        <name>Fe</name>
        <dbReference type="ChEBI" id="CHEBI:18248"/>
    </ligandPart>
</feature>
<comment type="pathway">
    <text evidence="2 14 15">Porphyrin-containing compound metabolism; protoporphyrin-IX biosynthesis; protoporphyrin-IX from protoporphyrinogen-IX: step 1/1.</text>
</comment>
<keyword evidence="6 14" id="KW-0349">Heme</keyword>
<dbReference type="PIRSF" id="PIRSF004638">
    <property type="entry name" value="UCP004638"/>
    <property type="match status" value="1"/>
</dbReference>
<evidence type="ECO:0000313" key="17">
    <source>
        <dbReference type="Proteomes" id="UP000600865"/>
    </source>
</evidence>
<evidence type="ECO:0000256" key="15">
    <source>
        <dbReference type="PIRNR" id="PIRNR004638"/>
    </source>
</evidence>
<dbReference type="GO" id="GO:0070818">
    <property type="term" value="F:protoporphyrinogen oxidase activity"/>
    <property type="evidence" value="ECO:0007669"/>
    <property type="project" value="UniProtKB-UniRule"/>
</dbReference>
<name>A0A918KL84_9PROT</name>
<feature type="transmembrane region" description="Helical" evidence="14">
    <location>
        <begin position="12"/>
        <end position="33"/>
    </location>
</feature>
<evidence type="ECO:0000313" key="16">
    <source>
        <dbReference type="EMBL" id="GGX67217.1"/>
    </source>
</evidence>
<evidence type="ECO:0000256" key="9">
    <source>
        <dbReference type="ARBA" id="ARBA00022989"/>
    </source>
</evidence>
<evidence type="ECO:0000256" key="1">
    <source>
        <dbReference type="ARBA" id="ARBA00004651"/>
    </source>
</evidence>
<dbReference type="GO" id="GO:0046872">
    <property type="term" value="F:metal ion binding"/>
    <property type="evidence" value="ECO:0007669"/>
    <property type="project" value="UniProtKB-UniRule"/>
</dbReference>
<keyword evidence="17" id="KW-1185">Reference proteome</keyword>
<sequence>MFDILYPWLKAVHLIAVIFWMAGLLYLPRLFVYHSVAKVGGELEAKMEEAEVKLLRTIMNPAMIAAFVLGLVLIGYNASAGGVALWLWIKVAIAFGLIGYHGFLAKTRKGFLEGGRPKSEKFFRRINEVPAFATIAIVILAIVQPF</sequence>
<evidence type="ECO:0000256" key="11">
    <source>
        <dbReference type="ARBA" id="ARBA00023004"/>
    </source>
</evidence>
<dbReference type="EC" id="1.3.99.-" evidence="14 15"/>
<dbReference type="AlphaFoldDB" id="A0A918KL84"/>
<feature type="transmembrane region" description="Helical" evidence="14">
    <location>
        <begin position="54"/>
        <end position="77"/>
    </location>
</feature>
<comment type="subcellular location">
    <subcellularLocation>
        <location evidence="1 14">Cell membrane</location>
        <topology evidence="1 14">Multi-pass membrane protein</topology>
    </subcellularLocation>
</comment>
<evidence type="ECO:0000256" key="8">
    <source>
        <dbReference type="ARBA" id="ARBA00022723"/>
    </source>
</evidence>
<keyword evidence="7 14" id="KW-0812">Transmembrane</keyword>
<evidence type="ECO:0000256" key="13">
    <source>
        <dbReference type="ARBA" id="ARBA00048390"/>
    </source>
</evidence>
<evidence type="ECO:0000256" key="2">
    <source>
        <dbReference type="ARBA" id="ARBA00005073"/>
    </source>
</evidence>
<protein>
    <recommendedName>
        <fullName evidence="4 14">Protoporphyrinogen IX oxidase</fullName>
        <shortName evidence="14">PPO</shortName>
        <ecNumber evidence="14 15">1.3.99.-</ecNumber>
    </recommendedName>
</protein>
<dbReference type="HAMAP" id="MF_02239">
    <property type="entry name" value="HemJ"/>
    <property type="match status" value="1"/>
</dbReference>
<evidence type="ECO:0000256" key="14">
    <source>
        <dbReference type="HAMAP-Rule" id="MF_02239"/>
    </source>
</evidence>
<keyword evidence="5 14" id="KW-1003">Cell membrane</keyword>
<dbReference type="PANTHER" id="PTHR40255:SF1">
    <property type="entry name" value="PROTOPORPHYRINOGEN IX OXIDASE"/>
    <property type="match status" value="1"/>
</dbReference>
<evidence type="ECO:0000256" key="3">
    <source>
        <dbReference type="ARBA" id="ARBA00006501"/>
    </source>
</evidence>
<evidence type="ECO:0000256" key="10">
    <source>
        <dbReference type="ARBA" id="ARBA00023002"/>
    </source>
</evidence>
<dbReference type="EMBL" id="BMYV01000002">
    <property type="protein sequence ID" value="GGX67217.1"/>
    <property type="molecule type" value="Genomic_DNA"/>
</dbReference>
<organism evidence="16 17">
    <name type="scientific">Litorimonas cladophorae</name>
    <dbReference type="NCBI Taxonomy" id="1220491"/>
    <lineage>
        <taxon>Bacteria</taxon>
        <taxon>Pseudomonadati</taxon>
        <taxon>Pseudomonadota</taxon>
        <taxon>Alphaproteobacteria</taxon>
        <taxon>Maricaulales</taxon>
        <taxon>Robiginitomaculaceae</taxon>
    </lineage>
</organism>
<comment type="caution">
    <text evidence="16">The sequence shown here is derived from an EMBL/GenBank/DDBJ whole genome shotgun (WGS) entry which is preliminary data.</text>
</comment>
<comment type="function">
    <text evidence="14 15">Catalyzes the oxidation of protoporphyrinogen IX to protoporphyrin IX.</text>
</comment>
<dbReference type="GO" id="GO:0005886">
    <property type="term" value="C:plasma membrane"/>
    <property type="evidence" value="ECO:0007669"/>
    <property type="project" value="UniProtKB-SubCell"/>
</dbReference>
<comment type="cofactor">
    <cofactor evidence="14 15">
        <name>heme b</name>
        <dbReference type="ChEBI" id="CHEBI:60344"/>
    </cofactor>
    <text evidence="14 15">Binds 1 heme b (iron(II)-protoporphyrin IX) group per subunit.</text>
</comment>
<accession>A0A918KL84</accession>
<dbReference type="Pfam" id="PF03653">
    <property type="entry name" value="UPF0093"/>
    <property type="match status" value="1"/>
</dbReference>
<keyword evidence="11 14" id="KW-0408">Iron</keyword>
<comment type="similarity">
    <text evidence="3 14 15">Belongs to the HemJ family.</text>
</comment>
<feature type="binding site" description="axial binding residue" evidence="14">
    <location>
        <position position="90"/>
    </location>
    <ligand>
        <name>heme</name>
        <dbReference type="ChEBI" id="CHEBI:30413"/>
    </ligand>
    <ligandPart>
        <name>Fe</name>
        <dbReference type="ChEBI" id="CHEBI:18248"/>
    </ligandPart>
</feature>
<dbReference type="RefSeq" id="WP_189584092.1">
    <property type="nucleotide sequence ID" value="NZ_BMYV01000002.1"/>
</dbReference>
<evidence type="ECO:0000256" key="6">
    <source>
        <dbReference type="ARBA" id="ARBA00022617"/>
    </source>
</evidence>
<reference evidence="16 17" key="1">
    <citation type="journal article" date="2014" name="Int. J. Syst. Evol. Microbiol.">
        <title>Complete genome sequence of Corynebacterium casei LMG S-19264T (=DSM 44701T), isolated from a smear-ripened cheese.</title>
        <authorList>
            <consortium name="US DOE Joint Genome Institute (JGI-PGF)"/>
            <person name="Walter F."/>
            <person name="Albersmeier A."/>
            <person name="Kalinowski J."/>
            <person name="Ruckert C."/>
        </authorList>
    </citation>
    <scope>NUCLEOTIDE SEQUENCE [LARGE SCALE GENOMIC DNA]</scope>
    <source>
        <strain evidence="16 17">KCTC 23968</strain>
    </source>
</reference>
<keyword evidence="8 14" id="KW-0479">Metal-binding</keyword>
<evidence type="ECO:0000256" key="12">
    <source>
        <dbReference type="ARBA" id="ARBA00023136"/>
    </source>
</evidence>
<evidence type="ECO:0000256" key="5">
    <source>
        <dbReference type="ARBA" id="ARBA00022475"/>
    </source>
</evidence>
<evidence type="ECO:0000256" key="7">
    <source>
        <dbReference type="ARBA" id="ARBA00022692"/>
    </source>
</evidence>
<gene>
    <name evidence="16" type="ORF">GCM10011309_16090</name>
</gene>
<keyword evidence="10 14" id="KW-0560">Oxidoreductase</keyword>
<proteinExistence type="inferred from homology"/>
<dbReference type="Proteomes" id="UP000600865">
    <property type="component" value="Unassembled WGS sequence"/>
</dbReference>
<feature type="transmembrane region" description="Helical" evidence="14">
    <location>
        <begin position="126"/>
        <end position="143"/>
    </location>
</feature>
<evidence type="ECO:0000256" key="4">
    <source>
        <dbReference type="ARBA" id="ARBA00017504"/>
    </source>
</evidence>
<dbReference type="InterPro" id="IPR005265">
    <property type="entry name" value="HemJ-like"/>
</dbReference>
<dbReference type="GO" id="GO:0006782">
    <property type="term" value="P:protoporphyrinogen IX biosynthetic process"/>
    <property type="evidence" value="ECO:0007669"/>
    <property type="project" value="UniProtKB-UniRule"/>
</dbReference>
<comment type="catalytic activity">
    <reaction evidence="13 14 15">
        <text>protoporphyrinogen IX + 3 A = protoporphyrin IX + 3 AH2</text>
        <dbReference type="Rhea" id="RHEA:62000"/>
        <dbReference type="ChEBI" id="CHEBI:13193"/>
        <dbReference type="ChEBI" id="CHEBI:17499"/>
        <dbReference type="ChEBI" id="CHEBI:57306"/>
        <dbReference type="ChEBI" id="CHEBI:57307"/>
    </reaction>
</comment>
<feature type="transmembrane region" description="Helical" evidence="14">
    <location>
        <begin position="83"/>
        <end position="105"/>
    </location>
</feature>
<keyword evidence="12 14" id="KW-0472">Membrane</keyword>
<keyword evidence="9 14" id="KW-1133">Transmembrane helix</keyword>
<dbReference type="NCBIfam" id="TIGR00701">
    <property type="entry name" value="protoporphyrinogen oxidase HemJ"/>
    <property type="match status" value="1"/>
</dbReference>
<dbReference type="PANTHER" id="PTHR40255">
    <property type="entry name" value="UPF0093 MEMBRANE PROTEIN SLR1790"/>
    <property type="match status" value="1"/>
</dbReference>